<evidence type="ECO:0000313" key="1">
    <source>
        <dbReference type="EMBL" id="MBB6694363.1"/>
    </source>
</evidence>
<accession>A0A841U7X5</accession>
<evidence type="ECO:0000313" key="2">
    <source>
        <dbReference type="Proteomes" id="UP000553776"/>
    </source>
</evidence>
<organism evidence="1 2">
    <name type="scientific">Cohnella xylanilytica</name>
    <dbReference type="NCBI Taxonomy" id="557555"/>
    <lineage>
        <taxon>Bacteria</taxon>
        <taxon>Bacillati</taxon>
        <taxon>Bacillota</taxon>
        <taxon>Bacilli</taxon>
        <taxon>Bacillales</taxon>
        <taxon>Paenibacillaceae</taxon>
        <taxon>Cohnella</taxon>
    </lineage>
</organism>
<sequence length="118" mass="13688">MRIVNRKEFLHLPSGTVYSRFQPMMIEGLMVKGDSLSNDWTYSNLIEDVDANSSEEFSNILLDAMDNGTSFSMDLECYGRDGSYDDSSMFAIYDRDDVERLVDRLQSILRSYQKEEQK</sequence>
<protein>
    <submittedName>
        <fullName evidence="1">Uncharacterized protein</fullName>
    </submittedName>
</protein>
<gene>
    <name evidence="1" type="ORF">H7B90_23485</name>
</gene>
<keyword evidence="2" id="KW-1185">Reference proteome</keyword>
<reference evidence="1 2" key="1">
    <citation type="submission" date="2020-08" db="EMBL/GenBank/DDBJ databases">
        <title>Cohnella phylogeny.</title>
        <authorList>
            <person name="Dunlap C."/>
        </authorList>
    </citation>
    <scope>NUCLEOTIDE SEQUENCE [LARGE SCALE GENOMIC DNA]</scope>
    <source>
        <strain evidence="1 2">DSM 25239</strain>
    </source>
</reference>
<dbReference type="AlphaFoldDB" id="A0A841U7X5"/>
<dbReference type="EMBL" id="JACJVR010000090">
    <property type="protein sequence ID" value="MBB6694363.1"/>
    <property type="molecule type" value="Genomic_DNA"/>
</dbReference>
<name>A0A841U7X5_9BACL</name>
<dbReference type="RefSeq" id="WP_185138333.1">
    <property type="nucleotide sequence ID" value="NZ_JACJVR010000090.1"/>
</dbReference>
<dbReference type="Proteomes" id="UP000553776">
    <property type="component" value="Unassembled WGS sequence"/>
</dbReference>
<comment type="caution">
    <text evidence="1">The sequence shown here is derived from an EMBL/GenBank/DDBJ whole genome shotgun (WGS) entry which is preliminary data.</text>
</comment>
<proteinExistence type="predicted"/>